<organism evidence="2 3">
    <name type="scientific">Corynebacterium guangdongense</name>
    <dbReference type="NCBI Taxonomy" id="1783348"/>
    <lineage>
        <taxon>Bacteria</taxon>
        <taxon>Bacillati</taxon>
        <taxon>Actinomycetota</taxon>
        <taxon>Actinomycetes</taxon>
        <taxon>Mycobacteriales</taxon>
        <taxon>Corynebacteriaceae</taxon>
        <taxon>Corynebacterium</taxon>
    </lineage>
</organism>
<sequence length="46" mass="5426">MANPEELRKQDKKLPKQRRRYPESLVTKSLWVMLAIVLVGYLISLL</sequence>
<protein>
    <submittedName>
        <fullName evidence="2">Uncharacterized protein</fullName>
    </submittedName>
</protein>
<reference evidence="2" key="1">
    <citation type="submission" date="2023-07" db="EMBL/GenBank/DDBJ databases">
        <title>Sequencing the genomes of 1000 actinobacteria strains.</title>
        <authorList>
            <person name="Klenk H.-P."/>
        </authorList>
    </citation>
    <scope>NUCLEOTIDE SEQUENCE</scope>
    <source>
        <strain evidence="2">DSM 107476</strain>
    </source>
</reference>
<dbReference type="Proteomes" id="UP001180840">
    <property type="component" value="Unassembled WGS sequence"/>
</dbReference>
<dbReference type="EMBL" id="JAVDXZ010000001">
    <property type="protein sequence ID" value="MDR7329983.1"/>
    <property type="molecule type" value="Genomic_DNA"/>
</dbReference>
<dbReference type="RefSeq" id="WP_290195261.1">
    <property type="nucleotide sequence ID" value="NZ_CP047654.1"/>
</dbReference>
<proteinExistence type="predicted"/>
<feature type="transmembrane region" description="Helical" evidence="1">
    <location>
        <begin position="21"/>
        <end position="43"/>
    </location>
</feature>
<keyword evidence="1" id="KW-1133">Transmembrane helix</keyword>
<gene>
    <name evidence="2" type="ORF">J2S39_001659</name>
</gene>
<accession>A0ABU2A018</accession>
<name>A0ABU2A018_9CORY</name>
<keyword evidence="3" id="KW-1185">Reference proteome</keyword>
<evidence type="ECO:0000313" key="3">
    <source>
        <dbReference type="Proteomes" id="UP001180840"/>
    </source>
</evidence>
<evidence type="ECO:0000256" key="1">
    <source>
        <dbReference type="SAM" id="Phobius"/>
    </source>
</evidence>
<evidence type="ECO:0000313" key="2">
    <source>
        <dbReference type="EMBL" id="MDR7329983.1"/>
    </source>
</evidence>
<keyword evidence="1" id="KW-0472">Membrane</keyword>
<keyword evidence="1" id="KW-0812">Transmembrane</keyword>
<comment type="caution">
    <text evidence="2">The sequence shown here is derived from an EMBL/GenBank/DDBJ whole genome shotgun (WGS) entry which is preliminary data.</text>
</comment>